<accession>A0AA88YPB3</accession>
<dbReference type="InterPro" id="IPR014710">
    <property type="entry name" value="RmlC-like_jellyroll"/>
</dbReference>
<feature type="region of interest" description="Disordered" evidence="1">
    <location>
        <begin position="141"/>
        <end position="216"/>
    </location>
</feature>
<feature type="compositionally biased region" description="Basic and acidic residues" evidence="1">
    <location>
        <begin position="318"/>
        <end position="328"/>
    </location>
</feature>
<name>A0AA88YPB3_PINIB</name>
<evidence type="ECO:0000256" key="1">
    <source>
        <dbReference type="SAM" id="MobiDB-lite"/>
    </source>
</evidence>
<gene>
    <name evidence="3" type="ORF">FSP39_001449</name>
</gene>
<evidence type="ECO:0000313" key="4">
    <source>
        <dbReference type="Proteomes" id="UP001186944"/>
    </source>
</evidence>
<dbReference type="PANTHER" id="PTHR23011">
    <property type="entry name" value="CYCLIC NUCLEOTIDE-BINDING DOMAIN CONTAINING PROTEIN"/>
    <property type="match status" value="1"/>
</dbReference>
<feature type="compositionally biased region" description="Polar residues" evidence="1">
    <location>
        <begin position="41"/>
        <end position="61"/>
    </location>
</feature>
<feature type="compositionally biased region" description="Polar residues" evidence="1">
    <location>
        <begin position="164"/>
        <end position="176"/>
    </location>
</feature>
<feature type="compositionally biased region" description="Polar residues" evidence="1">
    <location>
        <begin position="11"/>
        <end position="27"/>
    </location>
</feature>
<dbReference type="AlphaFoldDB" id="A0AA88YPB3"/>
<comment type="caution">
    <text evidence="3">The sequence shown here is derived from an EMBL/GenBank/DDBJ whole genome shotgun (WGS) entry which is preliminary data.</text>
</comment>
<reference evidence="3" key="1">
    <citation type="submission" date="2019-08" db="EMBL/GenBank/DDBJ databases">
        <title>The improved chromosome-level genome for the pearl oyster Pinctada fucata martensii using PacBio sequencing and Hi-C.</title>
        <authorList>
            <person name="Zheng Z."/>
        </authorList>
    </citation>
    <scope>NUCLEOTIDE SEQUENCE</scope>
    <source>
        <strain evidence="3">ZZ-2019</strain>
        <tissue evidence="3">Adductor muscle</tissue>
    </source>
</reference>
<dbReference type="InterPro" id="IPR000595">
    <property type="entry name" value="cNMP-bd_dom"/>
</dbReference>
<dbReference type="Proteomes" id="UP001186944">
    <property type="component" value="Unassembled WGS sequence"/>
</dbReference>
<dbReference type="InterPro" id="IPR018490">
    <property type="entry name" value="cNMP-bd_dom_sf"/>
</dbReference>
<dbReference type="SUPFAM" id="SSF51206">
    <property type="entry name" value="cAMP-binding domain-like"/>
    <property type="match status" value="2"/>
</dbReference>
<feature type="region of interest" description="Disordered" evidence="1">
    <location>
        <begin position="1"/>
        <end position="65"/>
    </location>
</feature>
<organism evidence="3 4">
    <name type="scientific">Pinctada imbricata</name>
    <name type="common">Atlantic pearl-oyster</name>
    <name type="synonym">Pinctada martensii</name>
    <dbReference type="NCBI Taxonomy" id="66713"/>
    <lineage>
        <taxon>Eukaryota</taxon>
        <taxon>Metazoa</taxon>
        <taxon>Spiralia</taxon>
        <taxon>Lophotrochozoa</taxon>
        <taxon>Mollusca</taxon>
        <taxon>Bivalvia</taxon>
        <taxon>Autobranchia</taxon>
        <taxon>Pteriomorphia</taxon>
        <taxon>Pterioida</taxon>
        <taxon>Pterioidea</taxon>
        <taxon>Pteriidae</taxon>
        <taxon>Pinctada</taxon>
    </lineage>
</organism>
<feature type="compositionally biased region" description="Basic and acidic residues" evidence="1">
    <location>
        <begin position="141"/>
        <end position="151"/>
    </location>
</feature>
<proteinExistence type="predicted"/>
<feature type="domain" description="Cyclic nucleotide-binding" evidence="2">
    <location>
        <begin position="425"/>
        <end position="530"/>
    </location>
</feature>
<feature type="region of interest" description="Disordered" evidence="1">
    <location>
        <begin position="301"/>
        <end position="328"/>
    </location>
</feature>
<feature type="domain" description="Cyclic nucleotide-binding" evidence="2">
    <location>
        <begin position="548"/>
        <end position="601"/>
    </location>
</feature>
<dbReference type="SMART" id="SM00100">
    <property type="entry name" value="cNMP"/>
    <property type="match status" value="1"/>
</dbReference>
<feature type="region of interest" description="Disordered" evidence="1">
    <location>
        <begin position="657"/>
        <end position="677"/>
    </location>
</feature>
<sequence length="922" mass="106114">MGLSREAGITIPNTPRQIQGGRTSRSKSYPLEKRSVHFPSISPSNGLHESESVTSDTTAGSNEPCVKRRSLLRKLSSGFALTSILRRRKESGAVLAKQIKQMTDGSFVKNRASSLTGVVKTQTSNDGKKKLLNPVRAKEEIRKGENKERKAPLFNKGKIKDNKSSNPNTIYHNQVLLSGKKKRKSNATKSSRVNTVEAPRSSFHPKSDGVNLKSKEPNLRGTVNINVEEDFSSDTYLDDEYYEEIGKSRSRSKSVGVYLQVPSPSPEDDMKPHEATFRVFHAASKFKSFLKDSRDRHDGLYFRQRSRRRHSSSGHYSQDSRDGPKKETPLARFRRYGNFVRMALFWYRMHNFRYRENEDEISPYIKGLHFHDYDQHELMFDKSRFKAKKSIRIPEDTKRILCKRPSERTPEELYTAAITLRNIKAFAQYPQQMQEKIVACGQYEKFEAKRIILRQGHPGSSYYFMLSGEAVVMIMDLATSYARPINHLEKGNDFGEIALSLNTSRKSTVITKEPCELLSIDKRDYQKIFMHGGRKSINDPDQEQFLRSLPYLDTWPLERLEDAEEKTCFLYYKRGDTIIKESSLSPWLVIVKSGSISVLKKLKRVQPFEWRNKKEVKFVTEKEKRENLTKREIFRRQILAELKIPLREVDSDDIQHEEYPGKPKVFTHPGERTKTDIADDSFDSEEFQLNGSITFSGDSVQNDIGMNRKESFQSIQNKFLPKLAGARLLSDGQNIESNVSSLESRDEMPELVTLPSKRTSKTKTGNRRESLIEREKELIGMEQQTRTVKDDVDANVKDPDEYTLADLKPEFVRVQTLTKGQVFGLSDLILEQKTNFAVISNSADVILIDRNFYMKHAPEKLISKLRQELCPYPSEDEMQQKLQSSVDWDAYRNSTMTTTLNFLESRRKLRESQRSLPVISVS</sequence>
<dbReference type="PANTHER" id="PTHR23011:SF28">
    <property type="entry name" value="CYCLIC NUCLEOTIDE-BINDING DOMAIN CONTAINING PROTEIN"/>
    <property type="match status" value="1"/>
</dbReference>
<feature type="region of interest" description="Disordered" evidence="1">
    <location>
        <begin position="253"/>
        <end position="272"/>
    </location>
</feature>
<protein>
    <recommendedName>
        <fullName evidence="2">Cyclic nucleotide-binding domain-containing protein</fullName>
    </recommendedName>
</protein>
<evidence type="ECO:0000259" key="2">
    <source>
        <dbReference type="PROSITE" id="PS50042"/>
    </source>
</evidence>
<evidence type="ECO:0000313" key="3">
    <source>
        <dbReference type="EMBL" id="KAK3101166.1"/>
    </source>
</evidence>
<dbReference type="PROSITE" id="PS50042">
    <property type="entry name" value="CNMP_BINDING_3"/>
    <property type="match status" value="2"/>
</dbReference>
<dbReference type="CDD" id="cd00038">
    <property type="entry name" value="CAP_ED"/>
    <property type="match status" value="1"/>
</dbReference>
<keyword evidence="4" id="KW-1185">Reference proteome</keyword>
<dbReference type="Gene3D" id="2.60.120.10">
    <property type="entry name" value="Jelly Rolls"/>
    <property type="match status" value="2"/>
</dbReference>
<dbReference type="EMBL" id="VSWD01000005">
    <property type="protein sequence ID" value="KAK3101166.1"/>
    <property type="molecule type" value="Genomic_DNA"/>
</dbReference>
<dbReference type="Pfam" id="PF00027">
    <property type="entry name" value="cNMP_binding"/>
    <property type="match status" value="1"/>
</dbReference>